<sequence>MDFSGSLHRGKKRRTGEAADYSWASEEIQEVLSRGIQDQGWHLRKILLSSTRPSSESQLQCAASAADTGELLELRQQQQQQLEEPPVHNMNWSQQLAMQLAGRKILRRSLTAKLQNSQDRCHALGLKQLQTSPSLQATVPKSQEAAFNIPRYSKHDIEHKSSDEPASLNSLDMQHPSCSKLMKLQHRRNLNSLRTPERTVPDSSLLTTSLFDEAAQAAFSSRSSMSCFVSNSRKTSSISRLVDPSGLDKSLNMLASDLEPVTQGQNFQRLKSALGILDTDAAGCELQANLNMDVAAAHHNKKEQPITAVASEASALPQSSSSSNHMKMGAARGLRQEKNHNSKGKITRPCSDSVNARSSRRNPIPVKRERESARREESHEEVVQVLYQRLRPVVDHVVRKTRIPEDGHQRWKKYGSKAIRNAYFCRAYYKCNSQDCSAKKIVQPTDEDPSVFRVTYMGTHTCSKNKHRSESAAPVPERPVNATAATAHADEVESREAALDHLDHQDQDHQYSSKLHTTAPAKVDQAAARQVKEPKTTLRAAAAASSVRDEGDQVENQLEPGLLILSDRKADHASNAHLAAGPDGASTEDQVGVIEEKTLDQLLLQQQEATDFSAFSWSQRLAAGSCTAHTEEEELTMISSDLDDFADQALSATSDISSSCSRSELAGQSRAPETAQHDMEIMINTSHASGRDNNILLPAISMINFEEFDTQLDRDVDRLLGQIDEAFSFQEPMFDHWADDLLDISAFCSAGNNLL</sequence>
<feature type="compositionally biased region" description="Basic and acidic residues" evidence="6">
    <location>
        <begin position="366"/>
        <end position="376"/>
    </location>
</feature>
<evidence type="ECO:0000256" key="5">
    <source>
        <dbReference type="ARBA" id="ARBA00023242"/>
    </source>
</evidence>
<organism evidence="8 9">
    <name type="scientific">Sphagnum jensenii</name>
    <dbReference type="NCBI Taxonomy" id="128206"/>
    <lineage>
        <taxon>Eukaryota</taxon>
        <taxon>Viridiplantae</taxon>
        <taxon>Streptophyta</taxon>
        <taxon>Embryophyta</taxon>
        <taxon>Bryophyta</taxon>
        <taxon>Sphagnophytina</taxon>
        <taxon>Sphagnopsida</taxon>
        <taxon>Sphagnales</taxon>
        <taxon>Sphagnaceae</taxon>
        <taxon>Sphagnum</taxon>
    </lineage>
</organism>
<dbReference type="PANTHER" id="PTHR31282">
    <property type="entry name" value="WRKY TRANSCRIPTION FACTOR 21-RELATED"/>
    <property type="match status" value="1"/>
</dbReference>
<protein>
    <recommendedName>
        <fullName evidence="7">WRKY domain-containing protein</fullName>
    </recommendedName>
</protein>
<accession>A0ABP0WIR1</accession>
<evidence type="ECO:0000256" key="6">
    <source>
        <dbReference type="SAM" id="MobiDB-lite"/>
    </source>
</evidence>
<keyword evidence="2" id="KW-0805">Transcription regulation</keyword>
<name>A0ABP0WIR1_9BRYO</name>
<comment type="subcellular location">
    <subcellularLocation>
        <location evidence="1">Nucleus</location>
    </subcellularLocation>
</comment>
<feature type="region of interest" description="Disordered" evidence="6">
    <location>
        <begin position="462"/>
        <end position="495"/>
    </location>
</feature>
<dbReference type="PROSITE" id="PS50811">
    <property type="entry name" value="WRKY"/>
    <property type="match status" value="1"/>
</dbReference>
<keyword evidence="9" id="KW-1185">Reference proteome</keyword>
<dbReference type="Pfam" id="PF03106">
    <property type="entry name" value="WRKY"/>
    <property type="match status" value="1"/>
</dbReference>
<evidence type="ECO:0000259" key="7">
    <source>
        <dbReference type="PROSITE" id="PS50811"/>
    </source>
</evidence>
<dbReference type="InterPro" id="IPR036576">
    <property type="entry name" value="WRKY_dom_sf"/>
</dbReference>
<feature type="region of interest" description="Disordered" evidence="6">
    <location>
        <begin position="1"/>
        <end position="20"/>
    </location>
</feature>
<feature type="domain" description="WRKY" evidence="7">
    <location>
        <begin position="410"/>
        <end position="460"/>
    </location>
</feature>
<evidence type="ECO:0000256" key="3">
    <source>
        <dbReference type="ARBA" id="ARBA00023125"/>
    </source>
</evidence>
<evidence type="ECO:0000256" key="2">
    <source>
        <dbReference type="ARBA" id="ARBA00023015"/>
    </source>
</evidence>
<dbReference type="SMART" id="SM00774">
    <property type="entry name" value="WRKY"/>
    <property type="match status" value="1"/>
</dbReference>
<dbReference type="InterPro" id="IPR044810">
    <property type="entry name" value="WRKY_plant"/>
</dbReference>
<keyword evidence="5" id="KW-0539">Nucleus</keyword>
<gene>
    <name evidence="8" type="ORF">CSSPJE1EN1_LOCUS12244</name>
</gene>
<dbReference type="Gene3D" id="2.20.25.80">
    <property type="entry name" value="WRKY domain"/>
    <property type="match status" value="1"/>
</dbReference>
<dbReference type="SUPFAM" id="SSF118290">
    <property type="entry name" value="WRKY DNA-binding domain"/>
    <property type="match status" value="1"/>
</dbReference>
<evidence type="ECO:0000256" key="4">
    <source>
        <dbReference type="ARBA" id="ARBA00023163"/>
    </source>
</evidence>
<feature type="compositionally biased region" description="Low complexity" evidence="6">
    <location>
        <begin position="312"/>
        <end position="323"/>
    </location>
</feature>
<proteinExistence type="predicted"/>
<evidence type="ECO:0000256" key="1">
    <source>
        <dbReference type="ARBA" id="ARBA00004123"/>
    </source>
</evidence>
<keyword evidence="3" id="KW-0238">DNA-binding</keyword>
<feature type="region of interest" description="Disordered" evidence="6">
    <location>
        <begin position="312"/>
        <end position="376"/>
    </location>
</feature>
<evidence type="ECO:0000313" key="9">
    <source>
        <dbReference type="Proteomes" id="UP001497444"/>
    </source>
</evidence>
<dbReference type="InterPro" id="IPR003657">
    <property type="entry name" value="WRKY_dom"/>
</dbReference>
<evidence type="ECO:0000313" key="8">
    <source>
        <dbReference type="EMBL" id="CAK9266766.1"/>
    </source>
</evidence>
<dbReference type="EMBL" id="OZ020114">
    <property type="protein sequence ID" value="CAK9266766.1"/>
    <property type="molecule type" value="Genomic_DNA"/>
</dbReference>
<keyword evidence="4" id="KW-0804">Transcription</keyword>
<dbReference type="Proteomes" id="UP001497444">
    <property type="component" value="Chromosome 19"/>
</dbReference>
<reference evidence="8" key="1">
    <citation type="submission" date="2024-02" db="EMBL/GenBank/DDBJ databases">
        <authorList>
            <consortium name="ELIXIR-Norway"/>
            <consortium name="Elixir Norway"/>
        </authorList>
    </citation>
    <scope>NUCLEOTIDE SEQUENCE</scope>
</reference>